<gene>
    <name evidence="1" type="ORF">RMR22_25625</name>
</gene>
<dbReference type="EMBL" id="JAVRAF010000023">
    <property type="protein sequence ID" value="MDX8305623.1"/>
    <property type="molecule type" value="Genomic_DNA"/>
</dbReference>
<reference evidence="1" key="1">
    <citation type="journal article" date="2023" name="Phytobiomes J">
        <title>Deciphering the key players within the bacterial microbiota associated with aerial crown gall tumors on rhododendron: Insights into the gallobiome.</title>
        <authorList>
            <person name="Kuzmanovic N."/>
            <person name="Nesme J."/>
            <person name="Wolf J."/>
            <person name="Neumann-Schaal M."/>
            <person name="Petersen J."/>
            <person name="Fernandez-Gnecco G."/>
            <person name="Sproeer C."/>
            <person name="Bunk B."/>
            <person name="Overmann J."/>
            <person name="Sorensen S.J."/>
            <person name="Idczak E."/>
            <person name="Smalla K."/>
        </authorList>
    </citation>
    <scope>NUCLEOTIDE SEQUENCE</scope>
    <source>
        <strain evidence="1">Rho-11.1</strain>
    </source>
</reference>
<sequence length="146" mass="16626">MANIVDEMIKVDVCEVELDGNQSIVGLITKLQAALDMVPSEFRDVATVHFAAYDWEGVFVEYDRPPTEEERAAADAVFADRQKLIQATSASDMEQWIRKLRLRYLSLTRGPGESLTREEAMEMIVNDEEVVSLHPKYSFRTKLITN</sequence>
<dbReference type="AlphaFoldDB" id="A0AAW9FQ38"/>
<protein>
    <submittedName>
        <fullName evidence="1">Uncharacterized protein</fullName>
    </submittedName>
</protein>
<accession>A0AAW9FQ38</accession>
<dbReference type="RefSeq" id="WP_320203738.1">
    <property type="nucleotide sequence ID" value="NZ_CP192781.1"/>
</dbReference>
<evidence type="ECO:0000313" key="1">
    <source>
        <dbReference type="EMBL" id="MDX8305623.1"/>
    </source>
</evidence>
<organism evidence="1">
    <name type="scientific">Agrobacterium rosae</name>
    <dbReference type="NCBI Taxonomy" id="1972867"/>
    <lineage>
        <taxon>Bacteria</taxon>
        <taxon>Pseudomonadati</taxon>
        <taxon>Pseudomonadota</taxon>
        <taxon>Alphaproteobacteria</taxon>
        <taxon>Hyphomicrobiales</taxon>
        <taxon>Rhizobiaceae</taxon>
        <taxon>Rhizobium/Agrobacterium group</taxon>
        <taxon>Agrobacterium</taxon>
    </lineage>
</organism>
<comment type="caution">
    <text evidence="1">The sequence shown here is derived from an EMBL/GenBank/DDBJ whole genome shotgun (WGS) entry which is preliminary data.</text>
</comment>
<proteinExistence type="predicted"/>
<name>A0AAW9FQ38_9HYPH</name>